<keyword evidence="2" id="KW-1185">Reference proteome</keyword>
<dbReference type="AlphaFoldDB" id="A0AAV3Q446"/>
<comment type="caution">
    <text evidence="1">The sequence shown here is derived from an EMBL/GenBank/DDBJ whole genome shotgun (WGS) entry which is preliminary data.</text>
</comment>
<accession>A0AAV3Q446</accession>
<name>A0AAV3Q446_LITER</name>
<sequence length="81" mass="8905">MLGDGAEAEQWNSSAALFFFLLRTDVSRTGNDFSSRARESSFLGYGLVLDQTLTKKFMFLGHQPSFCNTANPSAKGSRLCC</sequence>
<gene>
    <name evidence="1" type="ORF">LIER_38557</name>
</gene>
<proteinExistence type="predicted"/>
<protein>
    <submittedName>
        <fullName evidence="1">Uncharacterized protein</fullName>
    </submittedName>
</protein>
<reference evidence="1 2" key="1">
    <citation type="submission" date="2024-01" db="EMBL/GenBank/DDBJ databases">
        <title>The complete chloroplast genome sequence of Lithospermum erythrorhizon: insights into the phylogenetic relationship among Boraginaceae species and the maternal lineages of purple gromwells.</title>
        <authorList>
            <person name="Okada T."/>
            <person name="Watanabe K."/>
        </authorList>
    </citation>
    <scope>NUCLEOTIDE SEQUENCE [LARGE SCALE GENOMIC DNA]</scope>
</reference>
<evidence type="ECO:0000313" key="2">
    <source>
        <dbReference type="Proteomes" id="UP001454036"/>
    </source>
</evidence>
<organism evidence="1 2">
    <name type="scientific">Lithospermum erythrorhizon</name>
    <name type="common">Purple gromwell</name>
    <name type="synonym">Lithospermum officinale var. erythrorhizon</name>
    <dbReference type="NCBI Taxonomy" id="34254"/>
    <lineage>
        <taxon>Eukaryota</taxon>
        <taxon>Viridiplantae</taxon>
        <taxon>Streptophyta</taxon>
        <taxon>Embryophyta</taxon>
        <taxon>Tracheophyta</taxon>
        <taxon>Spermatophyta</taxon>
        <taxon>Magnoliopsida</taxon>
        <taxon>eudicotyledons</taxon>
        <taxon>Gunneridae</taxon>
        <taxon>Pentapetalae</taxon>
        <taxon>asterids</taxon>
        <taxon>lamiids</taxon>
        <taxon>Boraginales</taxon>
        <taxon>Boraginaceae</taxon>
        <taxon>Boraginoideae</taxon>
        <taxon>Lithospermeae</taxon>
        <taxon>Lithospermum</taxon>
    </lineage>
</organism>
<dbReference type="Proteomes" id="UP001454036">
    <property type="component" value="Unassembled WGS sequence"/>
</dbReference>
<evidence type="ECO:0000313" key="1">
    <source>
        <dbReference type="EMBL" id="GAA0157967.1"/>
    </source>
</evidence>
<dbReference type="EMBL" id="BAABME010019667">
    <property type="protein sequence ID" value="GAA0157967.1"/>
    <property type="molecule type" value="Genomic_DNA"/>
</dbReference>